<dbReference type="PANTHER" id="PTHR38471">
    <property type="entry name" value="FOUR HELIX BUNDLE PROTEIN"/>
    <property type="match status" value="1"/>
</dbReference>
<dbReference type="Proteomes" id="UP000825051">
    <property type="component" value="Chromosome"/>
</dbReference>
<dbReference type="AlphaFoldDB" id="A0A8F9TQU8"/>
<dbReference type="KEGG" id="ole:K0B96_09190"/>
<proteinExistence type="predicted"/>
<reference evidence="1" key="1">
    <citation type="submission" date="2021-08" db="EMBL/GenBank/DDBJ databases">
        <title>Genome of a novel bacterium of the phylum Verrucomicrobia, Oleiharenicola sp. KSB-15.</title>
        <authorList>
            <person name="Chung J.-H."/>
            <person name="Ahn J.-H."/>
            <person name="Yoon Y."/>
            <person name="Kim D.-Y."/>
            <person name="An S.-H."/>
            <person name="Park I."/>
            <person name="Yeon J."/>
        </authorList>
    </citation>
    <scope>NUCLEOTIDE SEQUENCE</scope>
    <source>
        <strain evidence="1">KSB-15</strain>
    </source>
</reference>
<dbReference type="CDD" id="cd16377">
    <property type="entry name" value="23S_rRNA_IVP_like"/>
    <property type="match status" value="1"/>
</dbReference>
<keyword evidence="2" id="KW-1185">Reference proteome</keyword>
<name>A0A8F9TQU8_9BACT</name>
<dbReference type="Pfam" id="PF05635">
    <property type="entry name" value="23S_rRNA_IVP"/>
    <property type="match status" value="1"/>
</dbReference>
<dbReference type="InterPro" id="IPR036583">
    <property type="entry name" value="23S_rRNA_IVS_sf"/>
</dbReference>
<organism evidence="1 2">
    <name type="scientific">Horticoccus luteus</name>
    <dbReference type="NCBI Taxonomy" id="2862869"/>
    <lineage>
        <taxon>Bacteria</taxon>
        <taxon>Pseudomonadati</taxon>
        <taxon>Verrucomicrobiota</taxon>
        <taxon>Opitutia</taxon>
        <taxon>Opitutales</taxon>
        <taxon>Opitutaceae</taxon>
        <taxon>Horticoccus</taxon>
    </lineage>
</organism>
<evidence type="ECO:0000313" key="2">
    <source>
        <dbReference type="Proteomes" id="UP000825051"/>
    </source>
</evidence>
<accession>A0A8F9TQU8</accession>
<dbReference type="Gene3D" id="1.20.1440.60">
    <property type="entry name" value="23S rRNA-intervening sequence"/>
    <property type="match status" value="1"/>
</dbReference>
<dbReference type="InterPro" id="IPR012657">
    <property type="entry name" value="23S_rRNA-intervening_sequence"/>
</dbReference>
<protein>
    <submittedName>
        <fullName evidence="1">Four helix bundle protein</fullName>
    </submittedName>
</protein>
<sequence length="136" mass="15563">MSTPIRSFEDLDCWKAGRELRLFVYRNVLPVLPHEERYRLGDQVLRAARSVTANIAEGYGRYHYLDNSKFCSYARGSCTEVLDHLITARDEDLISESLISQGRQKVERALQVINGYISYLKRTHVTDGKPGTAKPE</sequence>
<dbReference type="NCBIfam" id="TIGR02436">
    <property type="entry name" value="four helix bundle protein"/>
    <property type="match status" value="1"/>
</dbReference>
<dbReference type="RefSeq" id="WP_220160609.1">
    <property type="nucleotide sequence ID" value="NZ_CP080507.1"/>
</dbReference>
<dbReference type="EMBL" id="CP080507">
    <property type="protein sequence ID" value="QYM77504.1"/>
    <property type="molecule type" value="Genomic_DNA"/>
</dbReference>
<dbReference type="SUPFAM" id="SSF158446">
    <property type="entry name" value="IVS-encoded protein-like"/>
    <property type="match status" value="1"/>
</dbReference>
<evidence type="ECO:0000313" key="1">
    <source>
        <dbReference type="EMBL" id="QYM77504.1"/>
    </source>
</evidence>
<dbReference type="PANTHER" id="PTHR38471:SF2">
    <property type="entry name" value="FOUR HELIX BUNDLE PROTEIN"/>
    <property type="match status" value="1"/>
</dbReference>
<gene>
    <name evidence="1" type="ORF">K0B96_09190</name>
</gene>